<dbReference type="Proteomes" id="UP001208567">
    <property type="component" value="Unassembled WGS sequence"/>
</dbReference>
<keyword evidence="3" id="KW-0547">Nucleotide-binding</keyword>
<keyword evidence="4 6" id="KW-0067">ATP-binding</keyword>
<dbReference type="Gene3D" id="3.40.50.300">
    <property type="entry name" value="P-loop containing nucleotide triphosphate hydrolases"/>
    <property type="match status" value="1"/>
</dbReference>
<evidence type="ECO:0000313" key="6">
    <source>
        <dbReference type="EMBL" id="GLC29208.1"/>
    </source>
</evidence>
<gene>
    <name evidence="6" type="ORF">bsdE14_06180</name>
</gene>
<dbReference type="InterPro" id="IPR003439">
    <property type="entry name" value="ABC_transporter-like_ATP-bd"/>
</dbReference>
<dbReference type="EMBL" id="BRXR01000001">
    <property type="protein sequence ID" value="GLC29208.1"/>
    <property type="molecule type" value="Genomic_DNA"/>
</dbReference>
<protein>
    <submittedName>
        <fullName evidence="6">Metal ABC transporter ATP-binding protein</fullName>
    </submittedName>
</protein>
<dbReference type="InterPro" id="IPR003593">
    <property type="entry name" value="AAA+_ATPase"/>
</dbReference>
<dbReference type="GO" id="GO:0005524">
    <property type="term" value="F:ATP binding"/>
    <property type="evidence" value="ECO:0007669"/>
    <property type="project" value="UniProtKB-KW"/>
</dbReference>
<evidence type="ECO:0000256" key="2">
    <source>
        <dbReference type="ARBA" id="ARBA00022448"/>
    </source>
</evidence>
<dbReference type="InterPro" id="IPR027417">
    <property type="entry name" value="P-loop_NTPase"/>
</dbReference>
<comment type="similarity">
    <text evidence="1">Belongs to the ABC transporter superfamily.</text>
</comment>
<dbReference type="PROSITE" id="PS00211">
    <property type="entry name" value="ABC_TRANSPORTER_1"/>
    <property type="match status" value="1"/>
</dbReference>
<dbReference type="InterPro" id="IPR050153">
    <property type="entry name" value="Metal_Ion_Import_ABC"/>
</dbReference>
<evidence type="ECO:0000256" key="1">
    <source>
        <dbReference type="ARBA" id="ARBA00005417"/>
    </source>
</evidence>
<evidence type="ECO:0000259" key="5">
    <source>
        <dbReference type="PROSITE" id="PS50893"/>
    </source>
</evidence>
<organism evidence="6 7">
    <name type="scientific">Clostridium omnivorum</name>
    <dbReference type="NCBI Taxonomy" id="1604902"/>
    <lineage>
        <taxon>Bacteria</taxon>
        <taxon>Bacillati</taxon>
        <taxon>Bacillota</taxon>
        <taxon>Clostridia</taxon>
        <taxon>Eubacteriales</taxon>
        <taxon>Clostridiaceae</taxon>
        <taxon>Clostridium</taxon>
    </lineage>
</organism>
<dbReference type="PANTHER" id="PTHR42734">
    <property type="entry name" value="METAL TRANSPORT SYSTEM ATP-BINDING PROTEIN TM_0124-RELATED"/>
    <property type="match status" value="1"/>
</dbReference>
<accession>A0ABQ5N1Y9</accession>
<dbReference type="PANTHER" id="PTHR42734:SF17">
    <property type="entry name" value="METAL TRANSPORT SYSTEM ATP-BINDING PROTEIN TM_0124-RELATED"/>
    <property type="match status" value="1"/>
</dbReference>
<dbReference type="Pfam" id="PF00005">
    <property type="entry name" value="ABC_tran"/>
    <property type="match status" value="1"/>
</dbReference>
<evidence type="ECO:0000256" key="3">
    <source>
        <dbReference type="ARBA" id="ARBA00022741"/>
    </source>
</evidence>
<keyword evidence="2" id="KW-0813">Transport</keyword>
<evidence type="ECO:0000313" key="7">
    <source>
        <dbReference type="Proteomes" id="UP001208567"/>
    </source>
</evidence>
<keyword evidence="7" id="KW-1185">Reference proteome</keyword>
<reference evidence="6 7" key="1">
    <citation type="journal article" date="2024" name="Int. J. Syst. Evol. Microbiol.">
        <title>Clostridium omnivorum sp. nov., isolated from anoxic soil under the treatment of reductive soil disinfestation.</title>
        <authorList>
            <person name="Ueki A."/>
            <person name="Tonouchi A."/>
            <person name="Kaku N."/>
            <person name="Honma S."/>
            <person name="Ueki K."/>
        </authorList>
    </citation>
    <scope>NUCLEOTIDE SEQUENCE [LARGE SCALE GENOMIC DNA]</scope>
    <source>
        <strain evidence="6 7">E14</strain>
    </source>
</reference>
<proteinExistence type="inferred from homology"/>
<sequence length="215" mass="24016">MLEINNLYFSYNSKAPLVLENVSLSIHKGSYVSILGDNGSGKSTLIKLVLKLLKPTSGKILVKTNNIGYVPQRMESFNAQFPITVSELLGCHMKILKIKDSSAIDRSLQMVNMLEYKNTLIGGLSGGQQQKIFIARALMGMPELLILDEPSTGIDIESQKEIYGIIKNLNMNQNITVVSVEHNYNAAINNSTHIFRMDKDSSKLYTIEEYNKLNN</sequence>
<feature type="domain" description="ABC transporter" evidence="5">
    <location>
        <begin position="2"/>
        <end position="213"/>
    </location>
</feature>
<dbReference type="SMART" id="SM00382">
    <property type="entry name" value="AAA"/>
    <property type="match status" value="1"/>
</dbReference>
<dbReference type="InterPro" id="IPR017871">
    <property type="entry name" value="ABC_transporter-like_CS"/>
</dbReference>
<comment type="caution">
    <text evidence="6">The sequence shown here is derived from an EMBL/GenBank/DDBJ whole genome shotgun (WGS) entry which is preliminary data.</text>
</comment>
<dbReference type="PROSITE" id="PS50893">
    <property type="entry name" value="ABC_TRANSPORTER_2"/>
    <property type="match status" value="1"/>
</dbReference>
<name>A0ABQ5N1Y9_9CLOT</name>
<dbReference type="SUPFAM" id="SSF52540">
    <property type="entry name" value="P-loop containing nucleoside triphosphate hydrolases"/>
    <property type="match status" value="1"/>
</dbReference>
<dbReference type="RefSeq" id="WP_264848495.1">
    <property type="nucleotide sequence ID" value="NZ_BRXR01000001.1"/>
</dbReference>
<evidence type="ECO:0000256" key="4">
    <source>
        <dbReference type="ARBA" id="ARBA00022840"/>
    </source>
</evidence>